<evidence type="ECO:0000256" key="3">
    <source>
        <dbReference type="ARBA" id="ARBA00022475"/>
    </source>
</evidence>
<dbReference type="InterPro" id="IPR036945">
    <property type="entry name" value="DAGK_sf"/>
</dbReference>
<feature type="binding site" evidence="16">
    <location>
        <position position="66"/>
    </location>
    <ligand>
        <name>substrate</name>
    </ligand>
</feature>
<feature type="transmembrane region" description="Helical" evidence="19">
    <location>
        <begin position="30"/>
        <end position="46"/>
    </location>
</feature>
<feature type="binding site" evidence="17">
    <location>
        <begin position="91"/>
        <end position="92"/>
    </location>
    <ligand>
        <name>ATP</name>
        <dbReference type="ChEBI" id="CHEBI:30616"/>
    </ligand>
</feature>
<keyword evidence="18" id="KW-0479">Metal-binding</keyword>
<evidence type="ECO:0000256" key="14">
    <source>
        <dbReference type="ARBA" id="ARBA00023264"/>
    </source>
</evidence>
<keyword evidence="8 20" id="KW-0418">Kinase</keyword>
<dbReference type="Proteomes" id="UP000717624">
    <property type="component" value="Unassembled WGS sequence"/>
</dbReference>
<evidence type="ECO:0000256" key="13">
    <source>
        <dbReference type="ARBA" id="ARBA00023209"/>
    </source>
</evidence>
<evidence type="ECO:0000256" key="12">
    <source>
        <dbReference type="ARBA" id="ARBA00023136"/>
    </source>
</evidence>
<evidence type="ECO:0000256" key="16">
    <source>
        <dbReference type="PIRSR" id="PIRSR600829-2"/>
    </source>
</evidence>
<keyword evidence="12 19" id="KW-0472">Membrane</keyword>
<evidence type="ECO:0000256" key="6">
    <source>
        <dbReference type="ARBA" id="ARBA00022692"/>
    </source>
</evidence>
<dbReference type="CDD" id="cd14265">
    <property type="entry name" value="UDPK_IM_like"/>
    <property type="match status" value="1"/>
</dbReference>
<comment type="cofactor">
    <cofactor evidence="18">
        <name>Mg(2+)</name>
        <dbReference type="ChEBI" id="CHEBI:18420"/>
    </cofactor>
    <text evidence="18">Mn(2+), Zn(2+), Cd(2+) and Co(2+) support activity to lesser extents.</text>
</comment>
<feature type="binding site" evidence="18">
    <location>
        <position position="25"/>
    </location>
    <ligand>
        <name>a divalent metal cation</name>
        <dbReference type="ChEBI" id="CHEBI:60240"/>
    </ligand>
</feature>
<keyword evidence="4" id="KW-0444">Lipid biosynthesis</keyword>
<keyword evidence="18" id="KW-0460">Magnesium</keyword>
<dbReference type="GO" id="GO:0005886">
    <property type="term" value="C:plasma membrane"/>
    <property type="evidence" value="ECO:0007669"/>
    <property type="project" value="UniProtKB-SubCell"/>
</dbReference>
<evidence type="ECO:0000313" key="20">
    <source>
        <dbReference type="EMBL" id="MBM7589852.1"/>
    </source>
</evidence>
<evidence type="ECO:0000256" key="4">
    <source>
        <dbReference type="ARBA" id="ARBA00022516"/>
    </source>
</evidence>
<feature type="binding site" evidence="17">
    <location>
        <position position="25"/>
    </location>
    <ligand>
        <name>ATP</name>
        <dbReference type="ChEBI" id="CHEBI:30616"/>
    </ligand>
</feature>
<gene>
    <name evidence="20" type="ORF">JOD01_001453</name>
</gene>
<comment type="caution">
    <text evidence="20">The sequence shown here is derived from an EMBL/GenBank/DDBJ whole genome shotgun (WGS) entry which is preliminary data.</text>
</comment>
<evidence type="ECO:0000256" key="9">
    <source>
        <dbReference type="ARBA" id="ARBA00022840"/>
    </source>
</evidence>
<feature type="transmembrane region" description="Helical" evidence="19">
    <location>
        <begin position="52"/>
        <end position="72"/>
    </location>
</feature>
<evidence type="ECO:0000256" key="5">
    <source>
        <dbReference type="ARBA" id="ARBA00022679"/>
    </source>
</evidence>
<evidence type="ECO:0000313" key="21">
    <source>
        <dbReference type="Proteomes" id="UP000717624"/>
    </source>
</evidence>
<feature type="active site" description="Proton acceptor" evidence="15">
    <location>
        <position position="66"/>
    </location>
</feature>
<organism evidence="20 21">
    <name type="scientific">Brevibacillus fulvus</name>
    <dbReference type="NCBI Taxonomy" id="1125967"/>
    <lineage>
        <taxon>Bacteria</taxon>
        <taxon>Bacillati</taxon>
        <taxon>Bacillota</taxon>
        <taxon>Bacilli</taxon>
        <taxon>Bacillales</taxon>
        <taxon>Paenibacillaceae</taxon>
        <taxon>Brevibacillus</taxon>
    </lineage>
</organism>
<keyword evidence="21" id="KW-1185">Reference proteome</keyword>
<dbReference type="RefSeq" id="WP_204517581.1">
    <property type="nucleotide sequence ID" value="NZ_BAABIN010000007.1"/>
</dbReference>
<evidence type="ECO:0000256" key="19">
    <source>
        <dbReference type="SAM" id="Phobius"/>
    </source>
</evidence>
<dbReference type="AlphaFoldDB" id="A0A938XTK8"/>
<dbReference type="GO" id="GO:0046872">
    <property type="term" value="F:metal ion binding"/>
    <property type="evidence" value="ECO:0007669"/>
    <property type="project" value="UniProtKB-KW"/>
</dbReference>
<accession>A0A938XTK8</accession>
<keyword evidence="11" id="KW-0443">Lipid metabolism</keyword>
<dbReference type="GO" id="GO:0008654">
    <property type="term" value="P:phospholipid biosynthetic process"/>
    <property type="evidence" value="ECO:0007669"/>
    <property type="project" value="UniProtKB-KW"/>
</dbReference>
<dbReference type="Gene3D" id="1.10.287.3610">
    <property type="match status" value="1"/>
</dbReference>
<evidence type="ECO:0000256" key="2">
    <source>
        <dbReference type="ARBA" id="ARBA00005967"/>
    </source>
</evidence>
<dbReference type="InterPro" id="IPR033717">
    <property type="entry name" value="UDPK"/>
</dbReference>
<dbReference type="PANTHER" id="PTHR34299:SF1">
    <property type="entry name" value="DIACYLGLYCEROL KINASE"/>
    <property type="match status" value="1"/>
</dbReference>
<comment type="similarity">
    <text evidence="2">Belongs to the bacterial diacylglycerol kinase family.</text>
</comment>
<sequence length="127" mass="14204">MNEWLRFRKSVAYAWSGVIRTIRTEPNMRIHLAFAGLVPLAGWWLQISRYEWLIVLGCIALVISLELVNTAIEATVDLLTTEYHPKAKVAKDAGAAAVLIAALFSAIIGLVIFVPPLWQKIANWLFS</sequence>
<feature type="binding site" evidence="18">
    <location>
        <position position="73"/>
    </location>
    <ligand>
        <name>a divalent metal cation</name>
        <dbReference type="ChEBI" id="CHEBI:60240"/>
    </ligand>
</feature>
<dbReference type="Pfam" id="PF01219">
    <property type="entry name" value="DAGK_prokar"/>
    <property type="match status" value="1"/>
</dbReference>
<feature type="binding site" evidence="17">
    <location>
        <begin position="82"/>
        <end position="84"/>
    </location>
    <ligand>
        <name>ATP</name>
        <dbReference type="ChEBI" id="CHEBI:30616"/>
    </ligand>
</feature>
<name>A0A938XTK8_9BACL</name>
<evidence type="ECO:0000256" key="7">
    <source>
        <dbReference type="ARBA" id="ARBA00022741"/>
    </source>
</evidence>
<evidence type="ECO:0000256" key="10">
    <source>
        <dbReference type="ARBA" id="ARBA00022989"/>
    </source>
</evidence>
<proteinExistence type="inferred from homology"/>
<feature type="binding site" evidence="17">
    <location>
        <position position="73"/>
    </location>
    <ligand>
        <name>ATP</name>
        <dbReference type="ChEBI" id="CHEBI:30616"/>
    </ligand>
</feature>
<evidence type="ECO:0000256" key="8">
    <source>
        <dbReference type="ARBA" id="ARBA00022777"/>
    </source>
</evidence>
<evidence type="ECO:0000256" key="1">
    <source>
        <dbReference type="ARBA" id="ARBA00004651"/>
    </source>
</evidence>
<dbReference type="PANTHER" id="PTHR34299">
    <property type="entry name" value="DIACYLGLYCEROL KINASE"/>
    <property type="match status" value="1"/>
</dbReference>
<evidence type="ECO:0000256" key="15">
    <source>
        <dbReference type="PIRSR" id="PIRSR600829-1"/>
    </source>
</evidence>
<reference evidence="20" key="1">
    <citation type="submission" date="2021-01" db="EMBL/GenBank/DDBJ databases">
        <title>Genomic Encyclopedia of Type Strains, Phase IV (KMG-IV): sequencing the most valuable type-strain genomes for metagenomic binning, comparative biology and taxonomic classification.</title>
        <authorList>
            <person name="Goeker M."/>
        </authorList>
    </citation>
    <scope>NUCLEOTIDE SEQUENCE</scope>
    <source>
        <strain evidence="20">DSM 25523</strain>
    </source>
</reference>
<protein>
    <submittedName>
        <fullName evidence="20">Diacylglycerol kinase</fullName>
    </submittedName>
</protein>
<evidence type="ECO:0000256" key="18">
    <source>
        <dbReference type="PIRSR" id="PIRSR600829-4"/>
    </source>
</evidence>
<keyword evidence="14" id="KW-1208">Phospholipid metabolism</keyword>
<keyword evidence="13" id="KW-0594">Phospholipid biosynthesis</keyword>
<keyword evidence="6 19" id="KW-0812">Transmembrane</keyword>
<dbReference type="PROSITE" id="PS01069">
    <property type="entry name" value="DAGK_PROKAR"/>
    <property type="match status" value="1"/>
</dbReference>
<keyword evidence="9 17" id="KW-0067">ATP-binding</keyword>
<keyword evidence="7 17" id="KW-0547">Nucleotide-binding</keyword>
<evidence type="ECO:0000256" key="11">
    <source>
        <dbReference type="ARBA" id="ARBA00023098"/>
    </source>
</evidence>
<keyword evidence="5" id="KW-0808">Transferase</keyword>
<dbReference type="InterPro" id="IPR000829">
    <property type="entry name" value="DAGK"/>
</dbReference>
<keyword evidence="10 19" id="KW-1133">Transmembrane helix</keyword>
<keyword evidence="3" id="KW-1003">Cell membrane</keyword>
<dbReference type="GO" id="GO:0005524">
    <property type="term" value="F:ATP binding"/>
    <property type="evidence" value="ECO:0007669"/>
    <property type="project" value="UniProtKB-KW"/>
</dbReference>
<feature type="transmembrane region" description="Helical" evidence="19">
    <location>
        <begin position="93"/>
        <end position="118"/>
    </location>
</feature>
<feature type="binding site" evidence="17">
    <location>
        <position position="13"/>
    </location>
    <ligand>
        <name>ATP</name>
        <dbReference type="ChEBI" id="CHEBI:30616"/>
    </ligand>
</feature>
<comment type="subcellular location">
    <subcellularLocation>
        <location evidence="1">Cell membrane</location>
        <topology evidence="1">Multi-pass membrane protein</topology>
    </subcellularLocation>
</comment>
<dbReference type="GO" id="GO:0016301">
    <property type="term" value="F:kinase activity"/>
    <property type="evidence" value="ECO:0007669"/>
    <property type="project" value="UniProtKB-KW"/>
</dbReference>
<evidence type="ECO:0000256" key="17">
    <source>
        <dbReference type="PIRSR" id="PIRSR600829-3"/>
    </source>
</evidence>
<dbReference type="EMBL" id="JAFBEB010000004">
    <property type="protein sequence ID" value="MBM7589852.1"/>
    <property type="molecule type" value="Genomic_DNA"/>
</dbReference>